<gene>
    <name evidence="3" type="ORF">GJJ64_03585</name>
</gene>
<keyword evidence="4" id="KW-1185">Reference proteome</keyword>
<dbReference type="RefSeq" id="WP_154286378.1">
    <property type="nucleotide sequence ID" value="NZ_WKJI01000001.1"/>
</dbReference>
<accession>A0A7K0FK24</accession>
<dbReference type="Gene3D" id="2.40.128.90">
    <property type="entry name" value="OMPT-like"/>
    <property type="match status" value="1"/>
</dbReference>
<feature type="chain" id="PRO_5029618276" description="Protochlamydia outer membrane protein domain-containing protein" evidence="1">
    <location>
        <begin position="20"/>
        <end position="288"/>
    </location>
</feature>
<keyword evidence="1" id="KW-0732">Signal</keyword>
<dbReference type="InterPro" id="IPR035163">
    <property type="entry name" value="Pom"/>
</dbReference>
<dbReference type="AlphaFoldDB" id="A0A7K0FK24"/>
<proteinExistence type="predicted"/>
<evidence type="ECO:0000259" key="2">
    <source>
        <dbReference type="Pfam" id="PF17251"/>
    </source>
</evidence>
<dbReference type="Pfam" id="PF17251">
    <property type="entry name" value="Pom"/>
    <property type="match status" value="1"/>
</dbReference>
<comment type="caution">
    <text evidence="3">The sequence shown here is derived from an EMBL/GenBank/DDBJ whole genome shotgun (WGS) entry which is preliminary data.</text>
</comment>
<name>A0A7K0FK24_9SPHI</name>
<feature type="signal peptide" evidence="1">
    <location>
        <begin position="1"/>
        <end position="19"/>
    </location>
</feature>
<dbReference type="InterPro" id="IPR053724">
    <property type="entry name" value="OMP_A26_sf"/>
</dbReference>
<evidence type="ECO:0000313" key="4">
    <source>
        <dbReference type="Proteomes" id="UP000462931"/>
    </source>
</evidence>
<evidence type="ECO:0000256" key="1">
    <source>
        <dbReference type="SAM" id="SignalP"/>
    </source>
</evidence>
<feature type="domain" description="Protochlamydia outer membrane protein" evidence="2">
    <location>
        <begin position="28"/>
        <end position="285"/>
    </location>
</feature>
<organism evidence="3 4">
    <name type="scientific">Pedobacter puniceum</name>
    <dbReference type="NCBI Taxonomy" id="2666136"/>
    <lineage>
        <taxon>Bacteria</taxon>
        <taxon>Pseudomonadati</taxon>
        <taxon>Bacteroidota</taxon>
        <taxon>Sphingobacteriia</taxon>
        <taxon>Sphingobacteriales</taxon>
        <taxon>Sphingobacteriaceae</taxon>
        <taxon>Pedobacter</taxon>
    </lineage>
</organism>
<dbReference type="EMBL" id="WKJI01000001">
    <property type="protein sequence ID" value="MRX46263.1"/>
    <property type="molecule type" value="Genomic_DNA"/>
</dbReference>
<protein>
    <recommendedName>
        <fullName evidence="2">Protochlamydia outer membrane protein domain-containing protein</fullName>
    </recommendedName>
</protein>
<evidence type="ECO:0000313" key="3">
    <source>
        <dbReference type="EMBL" id="MRX46263.1"/>
    </source>
</evidence>
<reference evidence="3 4" key="1">
    <citation type="submission" date="2019-11" db="EMBL/GenBank/DDBJ databases">
        <authorList>
            <person name="Cheng Q."/>
            <person name="Yang Z."/>
        </authorList>
    </citation>
    <scope>NUCLEOTIDE SEQUENCE [LARGE SCALE GENOMIC DNA]</scope>
    <source>
        <strain evidence="3 4">HX-22-1</strain>
    </source>
</reference>
<dbReference type="Proteomes" id="UP000462931">
    <property type="component" value="Unassembled WGS sequence"/>
</dbReference>
<sequence length="288" mass="33008">MKALKLLLLLVFFKSGLQAQNYLEVDFSSAYQTDDFKWSIAGNSRGQNPNILSEVSWQNLKGTAFNLDIHFPMGSKFALKASLGQFFILNGRVNDTDYLEDNRKSPSFSADLESNKGYSRNYQLGLSYQVHLKNIRLEPMLAYGLTQQLLYLQDDNSLNSTYKANWYGISAGFNMKHPLLKSLELNHTVNYHQLKYRATANWNLIENFAHPESFKHDANGYALSGETKTVYLFNHKINPFAYFRFQWWNTGKGIDEVFYANGTQSYTQLQDVARKSAALGVGIHYKLK</sequence>